<proteinExistence type="predicted"/>
<evidence type="ECO:0000313" key="3">
    <source>
        <dbReference type="Proteomes" id="UP000214688"/>
    </source>
</evidence>
<organism evidence="2 3">
    <name type="scientific">Tumebacillus algifaecis</name>
    <dbReference type="NCBI Taxonomy" id="1214604"/>
    <lineage>
        <taxon>Bacteria</taxon>
        <taxon>Bacillati</taxon>
        <taxon>Bacillota</taxon>
        <taxon>Bacilli</taxon>
        <taxon>Bacillales</taxon>
        <taxon>Alicyclobacillaceae</taxon>
        <taxon>Tumebacillus</taxon>
    </lineage>
</organism>
<keyword evidence="1" id="KW-0812">Transmembrane</keyword>
<feature type="transmembrane region" description="Helical" evidence="1">
    <location>
        <begin position="114"/>
        <end position="131"/>
    </location>
</feature>
<name>A0A223D338_9BACL</name>
<sequence length="140" mass="16271">MGSHHRRRYCSWFRNHFLLLNVALPTFAFALFLLNENVFKKLTSNLFIHGYFNDALSMWLYLPYINLLLSLYPHRQLRITSLPACITVTLISGLGWEYLTPLYRTGSVSDPLDLVMYTIGGITYSLFAQRIKKSRTQESS</sequence>
<dbReference type="AlphaFoldDB" id="A0A223D338"/>
<dbReference type="OrthoDB" id="2381855at2"/>
<protein>
    <recommendedName>
        <fullName evidence="4">VanZ-like domain-containing protein</fullName>
    </recommendedName>
</protein>
<reference evidence="2 3" key="1">
    <citation type="journal article" date="2015" name="Int. J. Syst. Evol. Microbiol.">
        <title>Tumebacillus algifaecis sp. nov., isolated from decomposing algal scum.</title>
        <authorList>
            <person name="Wu Y.F."/>
            <person name="Zhang B."/>
            <person name="Xing P."/>
            <person name="Wu Q.L."/>
            <person name="Liu S.J."/>
        </authorList>
    </citation>
    <scope>NUCLEOTIDE SEQUENCE [LARGE SCALE GENOMIC DNA]</scope>
    <source>
        <strain evidence="2 3">THMBR28</strain>
    </source>
</reference>
<gene>
    <name evidence="2" type="ORF">CIG75_14260</name>
</gene>
<feature type="transmembrane region" description="Helical" evidence="1">
    <location>
        <begin position="12"/>
        <end position="34"/>
    </location>
</feature>
<dbReference type="Proteomes" id="UP000214688">
    <property type="component" value="Chromosome"/>
</dbReference>
<feature type="transmembrane region" description="Helical" evidence="1">
    <location>
        <begin position="81"/>
        <end position="99"/>
    </location>
</feature>
<accession>A0A223D338</accession>
<keyword evidence="1" id="KW-1133">Transmembrane helix</keyword>
<keyword evidence="1" id="KW-0472">Membrane</keyword>
<keyword evidence="3" id="KW-1185">Reference proteome</keyword>
<dbReference type="RefSeq" id="WP_094237248.1">
    <property type="nucleotide sequence ID" value="NZ_CP022657.1"/>
</dbReference>
<evidence type="ECO:0000313" key="2">
    <source>
        <dbReference type="EMBL" id="ASS76012.1"/>
    </source>
</evidence>
<dbReference type="KEGG" id="tab:CIG75_14260"/>
<feature type="transmembrane region" description="Helical" evidence="1">
    <location>
        <begin position="46"/>
        <end position="69"/>
    </location>
</feature>
<evidence type="ECO:0008006" key="4">
    <source>
        <dbReference type="Google" id="ProtNLM"/>
    </source>
</evidence>
<evidence type="ECO:0000256" key="1">
    <source>
        <dbReference type="SAM" id="Phobius"/>
    </source>
</evidence>
<dbReference type="EMBL" id="CP022657">
    <property type="protein sequence ID" value="ASS76012.1"/>
    <property type="molecule type" value="Genomic_DNA"/>
</dbReference>